<dbReference type="STRING" id="1802461.A3B24_01365"/>
<evidence type="ECO:0000313" key="1">
    <source>
        <dbReference type="EMBL" id="OHA73044.1"/>
    </source>
</evidence>
<accession>A0A1G2RJM9</accession>
<organism evidence="1 2">
    <name type="scientific">Candidatus Wildermuthbacteria bacterium RIFCSPLOWO2_01_FULL_48_16</name>
    <dbReference type="NCBI Taxonomy" id="1802461"/>
    <lineage>
        <taxon>Bacteria</taxon>
        <taxon>Candidatus Wildermuthiibacteriota</taxon>
    </lineage>
</organism>
<sequence length="188" mass="20819">MALQVSIIGPTNLGALSRRLGKPPELFQEWALFVGRALAEHGCDLWTNGGEGMLAAVPSAYKEAGGRLWTVILPKRPIRWPNYHVLPYADKADAVRWEETWDDANNATVTIPSLCVCMGLSAGTDGEISDAVWDIRFPSPRVNLKMLVAVSDLLVGGKLHPEFEEELEPKLVYLTRREDLASIIVRLQ</sequence>
<dbReference type="Gene3D" id="3.40.50.450">
    <property type="match status" value="1"/>
</dbReference>
<gene>
    <name evidence="1" type="ORF">A3B24_01365</name>
</gene>
<comment type="caution">
    <text evidence="1">The sequence shown here is derived from an EMBL/GenBank/DDBJ whole genome shotgun (WGS) entry which is preliminary data.</text>
</comment>
<reference evidence="1 2" key="1">
    <citation type="journal article" date="2016" name="Nat. Commun.">
        <title>Thousands of microbial genomes shed light on interconnected biogeochemical processes in an aquifer system.</title>
        <authorList>
            <person name="Anantharaman K."/>
            <person name="Brown C.T."/>
            <person name="Hug L.A."/>
            <person name="Sharon I."/>
            <person name="Castelle C.J."/>
            <person name="Probst A.J."/>
            <person name="Thomas B.C."/>
            <person name="Singh A."/>
            <person name="Wilkins M.J."/>
            <person name="Karaoz U."/>
            <person name="Brodie E.L."/>
            <person name="Williams K.H."/>
            <person name="Hubbard S.S."/>
            <person name="Banfield J.F."/>
        </authorList>
    </citation>
    <scope>NUCLEOTIDE SEQUENCE [LARGE SCALE GENOMIC DNA]</scope>
</reference>
<dbReference type="EMBL" id="MHUG01000016">
    <property type="protein sequence ID" value="OHA73044.1"/>
    <property type="molecule type" value="Genomic_DNA"/>
</dbReference>
<name>A0A1G2RJM9_9BACT</name>
<proteinExistence type="predicted"/>
<dbReference type="AlphaFoldDB" id="A0A1G2RJM9"/>
<dbReference type="SUPFAM" id="SSF102405">
    <property type="entry name" value="MCP/YpsA-like"/>
    <property type="match status" value="1"/>
</dbReference>
<dbReference type="Proteomes" id="UP000176917">
    <property type="component" value="Unassembled WGS sequence"/>
</dbReference>
<evidence type="ECO:0000313" key="2">
    <source>
        <dbReference type="Proteomes" id="UP000176917"/>
    </source>
</evidence>
<protein>
    <submittedName>
        <fullName evidence="1">Uncharacterized protein</fullName>
    </submittedName>
</protein>